<dbReference type="AlphaFoldDB" id="A0A6B3QMV5"/>
<reference evidence="1" key="1">
    <citation type="journal article" date="2020" name="Microorganisms">
        <title>Isolation, Genomic and Metabolomic Characterization of Streptomyces tendae VITAKN with Quorum Sensing Inhibitory Activity from Southern India.</title>
        <authorList>
            <person name="Ishaque N.M."/>
            <person name="Burgsdorf I."/>
            <person name="Limlingan Malit J.J."/>
            <person name="Saha S."/>
            <person name="Teta R."/>
            <person name="Ewe D."/>
            <person name="Kannabiran K."/>
            <person name="Hrouzek P."/>
            <person name="Steindler L."/>
            <person name="Costantino V."/>
            <person name="Saurav K."/>
        </authorList>
    </citation>
    <scope>NUCLEOTIDE SEQUENCE</scope>
    <source>
        <strain evidence="1">VITAKN</strain>
    </source>
</reference>
<sequence>MIRIVTRARLARLEDAARTASEQARQTSGAANEAFGRHVRELWNVTDRAERAEATTNEVGVLLSGALAELSDAQQEMLRKDIEIRRLREELSRGPREGEAVTVLMHHGEPHAVYASREAAHADTATHGYPADHVWTPCDERPAAAFTWRCEAFTYNPASRGFHRAHVSVPRVLDGAA</sequence>
<dbReference type="EMBL" id="JAAIFS010000004">
    <property type="protein sequence ID" value="NEV89272.1"/>
    <property type="molecule type" value="Genomic_DNA"/>
</dbReference>
<protein>
    <submittedName>
        <fullName evidence="1">Uncharacterized protein</fullName>
    </submittedName>
</protein>
<evidence type="ECO:0000313" key="1">
    <source>
        <dbReference type="EMBL" id="NEV89272.1"/>
    </source>
</evidence>
<comment type="caution">
    <text evidence="1">The sequence shown here is derived from an EMBL/GenBank/DDBJ whole genome shotgun (WGS) entry which is preliminary data.</text>
</comment>
<dbReference type="RefSeq" id="WP_164459383.1">
    <property type="nucleotide sequence ID" value="NZ_JAAIFS010000004.1"/>
</dbReference>
<accession>A0A6B3QMV5</accession>
<organism evidence="1">
    <name type="scientific">Streptomyces tendae</name>
    <dbReference type="NCBI Taxonomy" id="1932"/>
    <lineage>
        <taxon>Bacteria</taxon>
        <taxon>Bacillati</taxon>
        <taxon>Actinomycetota</taxon>
        <taxon>Actinomycetes</taxon>
        <taxon>Kitasatosporales</taxon>
        <taxon>Streptomycetaceae</taxon>
        <taxon>Streptomyces</taxon>
    </lineage>
</organism>
<name>A0A6B3QMV5_STRTE</name>
<proteinExistence type="predicted"/>
<gene>
    <name evidence="1" type="ORF">GUR47_21740</name>
</gene>